<dbReference type="AlphaFoldDB" id="A0A834EBI6"/>
<protein>
    <submittedName>
        <fullName evidence="2">Uncharacterized protein</fullName>
    </submittedName>
</protein>
<organism evidence="2 3">
    <name type="scientific">Phyllostomus discolor</name>
    <name type="common">pale spear-nosed bat</name>
    <dbReference type="NCBI Taxonomy" id="89673"/>
    <lineage>
        <taxon>Eukaryota</taxon>
        <taxon>Metazoa</taxon>
        <taxon>Chordata</taxon>
        <taxon>Craniata</taxon>
        <taxon>Vertebrata</taxon>
        <taxon>Euteleostomi</taxon>
        <taxon>Mammalia</taxon>
        <taxon>Eutheria</taxon>
        <taxon>Laurasiatheria</taxon>
        <taxon>Chiroptera</taxon>
        <taxon>Yangochiroptera</taxon>
        <taxon>Phyllostomidae</taxon>
        <taxon>Phyllostominae</taxon>
        <taxon>Phyllostomus</taxon>
    </lineage>
</organism>
<gene>
    <name evidence="2" type="ORF">HJG60_010705</name>
</gene>
<dbReference type="EMBL" id="JABVXQ010000004">
    <property type="protein sequence ID" value="KAF6114775.1"/>
    <property type="molecule type" value="Genomic_DNA"/>
</dbReference>
<feature type="compositionally biased region" description="Polar residues" evidence="1">
    <location>
        <begin position="114"/>
        <end position="124"/>
    </location>
</feature>
<feature type="compositionally biased region" description="Low complexity" evidence="1">
    <location>
        <begin position="103"/>
        <end position="113"/>
    </location>
</feature>
<evidence type="ECO:0000313" key="2">
    <source>
        <dbReference type="EMBL" id="KAF6114775.1"/>
    </source>
</evidence>
<comment type="caution">
    <text evidence="2">The sequence shown here is derived from an EMBL/GenBank/DDBJ whole genome shotgun (WGS) entry which is preliminary data.</text>
</comment>
<feature type="region of interest" description="Disordered" evidence="1">
    <location>
        <begin position="103"/>
        <end position="124"/>
    </location>
</feature>
<reference evidence="2 3" key="1">
    <citation type="journal article" date="2020" name="Nature">
        <title>Six reference-quality genomes reveal evolution of bat adaptations.</title>
        <authorList>
            <person name="Jebb D."/>
            <person name="Huang Z."/>
            <person name="Pippel M."/>
            <person name="Hughes G.M."/>
            <person name="Lavrichenko K."/>
            <person name="Devanna P."/>
            <person name="Winkler S."/>
            <person name="Jermiin L.S."/>
            <person name="Skirmuntt E.C."/>
            <person name="Katzourakis A."/>
            <person name="Burkitt-Gray L."/>
            <person name="Ray D.A."/>
            <person name="Sullivan K.A.M."/>
            <person name="Roscito J.G."/>
            <person name="Kirilenko B.M."/>
            <person name="Davalos L.M."/>
            <person name="Corthals A.P."/>
            <person name="Power M.L."/>
            <person name="Jones G."/>
            <person name="Ransome R.D."/>
            <person name="Dechmann D.K.N."/>
            <person name="Locatelli A.G."/>
            <person name="Puechmaille S.J."/>
            <person name="Fedrigo O."/>
            <person name="Jarvis E.D."/>
            <person name="Hiller M."/>
            <person name="Vernes S.C."/>
            <person name="Myers E.W."/>
            <person name="Teeling E.C."/>
        </authorList>
    </citation>
    <scope>NUCLEOTIDE SEQUENCE [LARGE SCALE GENOMIC DNA]</scope>
    <source>
        <strain evidence="2">Bat1K_MPI-CBG_1</strain>
    </source>
</reference>
<evidence type="ECO:0000313" key="3">
    <source>
        <dbReference type="Proteomes" id="UP000664940"/>
    </source>
</evidence>
<evidence type="ECO:0000256" key="1">
    <source>
        <dbReference type="SAM" id="MobiDB-lite"/>
    </source>
</evidence>
<proteinExistence type="predicted"/>
<accession>A0A834EBI6</accession>
<name>A0A834EBI6_9CHIR</name>
<sequence length="124" mass="13311">MGPSLLGNTTLYHCLMVSGGSGPNLPRHPSGQYLVLQTQLKGIIMVMTAQPGIQALGNVSPSLTTAPVSRMSQGREFRRLQMACIQMACIQKACRRRADRSSFSVGGTVSSTRQPTGRCQMVSI</sequence>
<dbReference type="Proteomes" id="UP000664940">
    <property type="component" value="Unassembled WGS sequence"/>
</dbReference>